<accession>A0ABQ2Y8R2</accession>
<dbReference type="EMBL" id="BMUT01000003">
    <property type="protein sequence ID" value="GGX73668.1"/>
    <property type="molecule type" value="Genomic_DNA"/>
</dbReference>
<feature type="region of interest" description="Disordered" evidence="1">
    <location>
        <begin position="260"/>
        <end position="306"/>
    </location>
</feature>
<gene>
    <name evidence="2" type="ORF">GCM10010324_18690</name>
</gene>
<dbReference type="RefSeq" id="WP_190021161.1">
    <property type="nucleotide sequence ID" value="NZ_BMUT01000003.1"/>
</dbReference>
<keyword evidence="3" id="KW-1185">Reference proteome</keyword>
<feature type="region of interest" description="Disordered" evidence="1">
    <location>
        <begin position="169"/>
        <end position="244"/>
    </location>
</feature>
<evidence type="ECO:0000256" key="1">
    <source>
        <dbReference type="SAM" id="MobiDB-lite"/>
    </source>
</evidence>
<feature type="compositionally biased region" description="Basic and acidic residues" evidence="1">
    <location>
        <begin position="273"/>
        <end position="306"/>
    </location>
</feature>
<proteinExistence type="predicted"/>
<dbReference type="Proteomes" id="UP000659223">
    <property type="component" value="Unassembled WGS sequence"/>
</dbReference>
<feature type="compositionally biased region" description="Basic and acidic residues" evidence="1">
    <location>
        <begin position="200"/>
        <end position="235"/>
    </location>
</feature>
<evidence type="ECO:0000313" key="3">
    <source>
        <dbReference type="Proteomes" id="UP000659223"/>
    </source>
</evidence>
<name>A0ABQ2Y8R2_9ACTN</name>
<comment type="caution">
    <text evidence="2">The sequence shown here is derived from an EMBL/GenBank/DDBJ whole genome shotgun (WGS) entry which is preliminary data.</text>
</comment>
<feature type="compositionally biased region" description="Basic and acidic residues" evidence="1">
    <location>
        <begin position="169"/>
        <end position="182"/>
    </location>
</feature>
<evidence type="ECO:0008006" key="4">
    <source>
        <dbReference type="Google" id="ProtNLM"/>
    </source>
</evidence>
<sequence length="306" mass="33935">MDLDEVADELYGLPPKEFTAARDQRAAQARQAGERTLAHEIRALRRPTAAAWAGNLLARHRPEEARALTALGDGLRRAHRELDGERLRELTRRQRSLVATLALQARQLAAERGQPISEAAQQEVEATLQAVLADPEAAREWTAGRLTKPFTAPAGFPALATAAVRHLPAARERHPAGEEGHKAVAPVSNLDAARARRQKRERDQQLARHRRELREAQDEHRAREDDLARVQRESARAQAAVTRAEEEVEALEQELKAARSRHLAAKESVQQARIRERDAERAAQKAARRAEAAASDSRKPDDSPSG</sequence>
<reference evidence="3" key="1">
    <citation type="journal article" date="2019" name="Int. J. Syst. Evol. Microbiol.">
        <title>The Global Catalogue of Microorganisms (GCM) 10K type strain sequencing project: providing services to taxonomists for standard genome sequencing and annotation.</title>
        <authorList>
            <consortium name="The Broad Institute Genomics Platform"/>
            <consortium name="The Broad Institute Genome Sequencing Center for Infectious Disease"/>
            <person name="Wu L."/>
            <person name="Ma J."/>
        </authorList>
    </citation>
    <scope>NUCLEOTIDE SEQUENCE [LARGE SCALE GENOMIC DNA]</scope>
    <source>
        <strain evidence="3">JCM 4586</strain>
    </source>
</reference>
<evidence type="ECO:0000313" key="2">
    <source>
        <dbReference type="EMBL" id="GGX73668.1"/>
    </source>
</evidence>
<protein>
    <recommendedName>
        <fullName evidence="4">Transposase</fullName>
    </recommendedName>
</protein>
<organism evidence="2 3">
    <name type="scientific">Streptomyces hiroshimensis</name>
    <dbReference type="NCBI Taxonomy" id="66424"/>
    <lineage>
        <taxon>Bacteria</taxon>
        <taxon>Bacillati</taxon>
        <taxon>Actinomycetota</taxon>
        <taxon>Actinomycetes</taxon>
        <taxon>Kitasatosporales</taxon>
        <taxon>Streptomycetaceae</taxon>
        <taxon>Streptomyces</taxon>
    </lineage>
</organism>